<dbReference type="EMBL" id="OU015567">
    <property type="protein sequence ID" value="CAG5113168.1"/>
    <property type="molecule type" value="Genomic_DNA"/>
</dbReference>
<proteinExistence type="predicted"/>
<evidence type="ECO:0000313" key="2">
    <source>
        <dbReference type="Proteomes" id="UP001158576"/>
    </source>
</evidence>
<name>A0ABN7T5R0_OIKDI</name>
<protein>
    <submittedName>
        <fullName evidence="1">Oidioi.mRNA.OKI2018_I69.chr2.g7300.t1.cds</fullName>
    </submittedName>
</protein>
<evidence type="ECO:0000313" key="1">
    <source>
        <dbReference type="EMBL" id="CAG5113168.1"/>
    </source>
</evidence>
<keyword evidence="2" id="KW-1185">Reference proteome</keyword>
<gene>
    <name evidence="1" type="ORF">OKIOD_LOCUS16065</name>
</gene>
<organism evidence="1 2">
    <name type="scientific">Oikopleura dioica</name>
    <name type="common">Tunicate</name>
    <dbReference type="NCBI Taxonomy" id="34765"/>
    <lineage>
        <taxon>Eukaryota</taxon>
        <taxon>Metazoa</taxon>
        <taxon>Chordata</taxon>
        <taxon>Tunicata</taxon>
        <taxon>Appendicularia</taxon>
        <taxon>Copelata</taxon>
        <taxon>Oikopleuridae</taxon>
        <taxon>Oikopleura</taxon>
    </lineage>
</organism>
<reference evidence="1 2" key="1">
    <citation type="submission" date="2021-04" db="EMBL/GenBank/DDBJ databases">
        <authorList>
            <person name="Bliznina A."/>
        </authorList>
    </citation>
    <scope>NUCLEOTIDE SEQUENCE [LARGE SCALE GENOMIC DNA]</scope>
</reference>
<dbReference type="Proteomes" id="UP001158576">
    <property type="component" value="Chromosome 2"/>
</dbReference>
<sequence>MISFIIRSAFFIPAFDSADETRTHLIENLRIISNGTKDFRNVDAQELPGQILVKENSNYELVEIGNFVSRCRVLWK</sequence>
<accession>A0ABN7T5R0</accession>